<evidence type="ECO:0000256" key="2">
    <source>
        <dbReference type="ARBA" id="ARBA00010559"/>
    </source>
</evidence>
<dbReference type="GO" id="GO:0000462">
    <property type="term" value="P:maturation of SSU-rRNA from tricistronic rRNA transcript (SSU-rRNA, 5.8S rRNA, LSU-rRNA)"/>
    <property type="evidence" value="ECO:0007669"/>
    <property type="project" value="TreeGrafter"/>
</dbReference>
<feature type="domain" description="BP28 C-terminal" evidence="11">
    <location>
        <begin position="1517"/>
        <end position="1679"/>
    </location>
</feature>
<sequence>MTSTFATQLRSIAANANNELDLRARRDAHAESLIFDRPVAAKQDWDTIYQICVDGFQELCLLDSRLREFEQNLYSPQAKDQDREQLSKTQNEALGVVVERCLALLGSKVVLRPGVRAVEWLIRRFRVHVYNTSALLATFLPYHETLVFRSVLSIIPANKIVNEWKFLGPYHKIAANVPRHALVYSAINNNAFFSYFNNYTLRACQEGAGHPHLVRFWGSLVIEAVTGRLNQVRSGRKEVEKQRLEDALLKIFPFLVEGFEIRDCPEVSVTCFTTALLLASNSSLEDSTIDSLMRAVAPHIADTGSDPKSALACVTILAARKTEIKVPKVVLDTFIKMSDLKERLLELKSQVPVDTLVESLITSSLAGLKRSNLEARVTFIERLFDMSPEVVDATITSSLIAILLRKLKATTDDTTRGQLIPLLQKLNDNVAFSPAFSQAVQLAGQSFTEVEAAIEGTIETTTGLGLIESDRMELDGPRTEVFPESEKLDSMLASLPSKSVDLSFLTARPSALFEQLSQAFALSRSSDEAIARFQTLSLWGDPQEQPSDLQTSFLLRVACSAVPASHQATALQILSGGFEKRSQQPSQLLLPYLTALLADPAQAVRRATVACVLALRKRFSELSKEDAGASKGTDVYDGLTMTNIKLLPPSQTVKLLDQVYLPTLEECVLDASHIRAALEIAFDSPSRSSSTGVKAAKVELKKSLKHDLFELLTDCAVGSPLLKVRLRIIELLVGVQKVGSTSTSKALAPVIKHWASLNEDEAQGLATLNGLSLSHVDAVMVQVINGQSKDAVEQVLGMLNEARSHMRSDLVGAFFERLLVIWKDLRHESQFISGAALFQMAFSDFSSIASGSRNVLQSVTLSTDLLSSFLELSYASVAELQIDAPPKKKRRTSHGRDSLPRELLVAMNDMESRLTFALELLENSGPENHSRLMGDLFEVLVTLRRTASSGVPESPYLITLCLSSILAIVAKAREARKPDIDVSKIRADLVIDCARSSENPQVQSTALLLAASLASLVPDRILHTIMPIFTFMGHNLFAKEDERSIYVTNQAIDQIIPPLVATLKKQDANNLVHSTSSLLSSFVTAFDHIPPHRRVAFYQRLLNRLGTEDFAFAIIAMLASRRRQQDTSAFFSNLMDALPAATQISTQREILGLVNDVFSTNPHNAEPLLDITKTSKKEQREQEAEVLLQTSAKLLASKGFKAQVKRIGRLGESVTDAFWTQYRNCLTQLLSMLKDQKVHHPALTSSTRKCLSALLELPSLAELLHVMPNLLQEMEQVDDKELQPLALRVLATQLRHNAPKDSKTQSEAMALLPTIETVIDSTKDEALRHAAIACLDRIIEVYGRKSPEAIMAVSNVLIDSDYGLNSQDSRTQVMSLLCLASAMEVLREAAVPIVPQSMSKVLSLLDSSIADNVRNAELHNAAFTLLSSFLSHVSFMVSDENVSEILKVCRKSCFANLGAYCKESRVETLSLVANRIDLSTVMASLNQVWKDTSPELELETVTEYLDLLSQAIKRCTKSTVVRNAESISTFMLQVLDLRRQAVSDNGQNSLSPEDITAIESQLQLLAIPFIYKLNDTTFRPLFETWIEWAVKPTDLSEAEFTNAAKTARTSSLFGFVNHFFATLKSIATSFAGYVLGPANDILRSTISSSNAALSDHDVALYKSTLRLLRTVMEHDADGFFASPSHFSPLSELLVSQLTLSSIKSKALRAVIPELVIPAIVALATSTMDTPSHHHAINHNLCQLRHDESAGVRLSGIRTHLALTQDENVGEEWVNNVVVGASTEGVGGSGETMVYVNESLEDDDEEVEQEVRRWVQVVREMVGEDVFEA</sequence>
<evidence type="ECO:0000256" key="6">
    <source>
        <dbReference type="ARBA" id="ARBA00022552"/>
    </source>
</evidence>
<dbReference type="Pfam" id="PF08146">
    <property type="entry name" value="BP28CT"/>
    <property type="match status" value="1"/>
</dbReference>
<dbReference type="InterPro" id="IPR040191">
    <property type="entry name" value="UTP10"/>
</dbReference>
<reference evidence="12 13" key="1">
    <citation type="submission" date="2015-01" db="EMBL/GenBank/DDBJ databases">
        <title>The Genome Sequence of Exophiala xenobiotica CBS118157.</title>
        <authorList>
            <consortium name="The Broad Institute Genomics Platform"/>
            <person name="Cuomo C."/>
            <person name="de Hoog S."/>
            <person name="Gorbushina A."/>
            <person name="Stielow B."/>
            <person name="Teixiera M."/>
            <person name="Abouelleil A."/>
            <person name="Chapman S.B."/>
            <person name="Priest M."/>
            <person name="Young S.K."/>
            <person name="Wortman J."/>
            <person name="Nusbaum C."/>
            <person name="Birren B."/>
        </authorList>
    </citation>
    <scope>NUCLEOTIDE SEQUENCE [LARGE SCALE GENOMIC DNA]</scope>
    <source>
        <strain evidence="12 13">CBS 118157</strain>
    </source>
</reference>
<evidence type="ECO:0000256" key="4">
    <source>
        <dbReference type="ARBA" id="ARBA00015399"/>
    </source>
</evidence>
<dbReference type="InterPro" id="IPR022125">
    <property type="entry name" value="U3snoRNP10_N"/>
</dbReference>
<evidence type="ECO:0000256" key="9">
    <source>
        <dbReference type="ARBA" id="ARBA00025076"/>
    </source>
</evidence>
<comment type="subunit">
    <text evidence="3 10">Component of the ribosomal small subunit (SSU) processome.</text>
</comment>
<comment type="function">
    <text evidence="9">Involved in nucleolar processing of pre-18S ribosomal RNA. Involved in ribosome biosynthesis.</text>
</comment>
<keyword evidence="13" id="KW-1185">Reference proteome</keyword>
<gene>
    <name evidence="12" type="ORF">PV05_07387</name>
</gene>
<dbReference type="GO" id="GO:0030515">
    <property type="term" value="F:snoRNA binding"/>
    <property type="evidence" value="ECO:0007669"/>
    <property type="project" value="TreeGrafter"/>
</dbReference>
<dbReference type="InterPro" id="IPR012954">
    <property type="entry name" value="BP28_C_dom"/>
</dbReference>
<dbReference type="GO" id="GO:0045943">
    <property type="term" value="P:positive regulation of transcription by RNA polymerase I"/>
    <property type="evidence" value="ECO:0007669"/>
    <property type="project" value="TreeGrafter"/>
</dbReference>
<evidence type="ECO:0000256" key="3">
    <source>
        <dbReference type="ARBA" id="ARBA00011399"/>
    </source>
</evidence>
<evidence type="ECO:0000256" key="10">
    <source>
        <dbReference type="RuleBase" id="RU367065"/>
    </source>
</evidence>
<dbReference type="Pfam" id="PF12397">
    <property type="entry name" value="U3snoRNP10"/>
    <property type="match status" value="1"/>
</dbReference>
<keyword evidence="5 10" id="KW-0690">Ribosome biogenesis</keyword>
<dbReference type="EMBL" id="KN847320">
    <property type="protein sequence ID" value="KIW55075.1"/>
    <property type="molecule type" value="Genomic_DNA"/>
</dbReference>
<dbReference type="SUPFAM" id="SSF48371">
    <property type="entry name" value="ARM repeat"/>
    <property type="match status" value="2"/>
</dbReference>
<dbReference type="GO" id="GO:0030686">
    <property type="term" value="C:90S preribosome"/>
    <property type="evidence" value="ECO:0007669"/>
    <property type="project" value="TreeGrafter"/>
</dbReference>
<dbReference type="PANTHER" id="PTHR13457">
    <property type="entry name" value="BAP28"/>
    <property type="match status" value="1"/>
</dbReference>
<keyword evidence="8 10" id="KW-0687">Ribonucleoprotein</keyword>
<dbReference type="PANTHER" id="PTHR13457:SF1">
    <property type="entry name" value="HEAT REPEAT-CONTAINING PROTEIN 1"/>
    <property type="match status" value="1"/>
</dbReference>
<dbReference type="InterPro" id="IPR011989">
    <property type="entry name" value="ARM-like"/>
</dbReference>
<name>A0A0D2EKC0_9EURO</name>
<keyword evidence="6 10" id="KW-0698">rRNA processing</keyword>
<evidence type="ECO:0000256" key="1">
    <source>
        <dbReference type="ARBA" id="ARBA00004604"/>
    </source>
</evidence>
<organism evidence="12 13">
    <name type="scientific">Exophiala xenobiotica</name>
    <dbReference type="NCBI Taxonomy" id="348802"/>
    <lineage>
        <taxon>Eukaryota</taxon>
        <taxon>Fungi</taxon>
        <taxon>Dikarya</taxon>
        <taxon>Ascomycota</taxon>
        <taxon>Pezizomycotina</taxon>
        <taxon>Eurotiomycetes</taxon>
        <taxon>Chaetothyriomycetidae</taxon>
        <taxon>Chaetothyriales</taxon>
        <taxon>Herpotrichiellaceae</taxon>
        <taxon>Exophiala</taxon>
    </lineage>
</organism>
<dbReference type="SMART" id="SM01036">
    <property type="entry name" value="BP28CT"/>
    <property type="match status" value="1"/>
</dbReference>
<keyword evidence="7 10" id="KW-0539">Nucleus</keyword>
<evidence type="ECO:0000313" key="13">
    <source>
        <dbReference type="Proteomes" id="UP000054342"/>
    </source>
</evidence>
<dbReference type="RefSeq" id="XP_013315659.1">
    <property type="nucleotide sequence ID" value="XM_013460205.1"/>
</dbReference>
<evidence type="ECO:0000256" key="5">
    <source>
        <dbReference type="ARBA" id="ARBA00022517"/>
    </source>
</evidence>
<dbReference type="GO" id="GO:0032040">
    <property type="term" value="C:small-subunit processome"/>
    <property type="evidence" value="ECO:0007669"/>
    <property type="project" value="TreeGrafter"/>
</dbReference>
<dbReference type="OrthoDB" id="31183at2759"/>
<dbReference type="Proteomes" id="UP000054342">
    <property type="component" value="Unassembled WGS sequence"/>
</dbReference>
<dbReference type="HOGENOM" id="CLU_001128_3_1_1"/>
<comment type="subcellular location">
    <subcellularLocation>
        <location evidence="1 10">Nucleus</location>
        <location evidence="1 10">Nucleolus</location>
    </subcellularLocation>
</comment>
<evidence type="ECO:0000313" key="12">
    <source>
        <dbReference type="EMBL" id="KIW55075.1"/>
    </source>
</evidence>
<evidence type="ECO:0000256" key="7">
    <source>
        <dbReference type="ARBA" id="ARBA00023242"/>
    </source>
</evidence>
<dbReference type="Gene3D" id="1.25.10.10">
    <property type="entry name" value="Leucine-rich Repeat Variant"/>
    <property type="match status" value="1"/>
</dbReference>
<evidence type="ECO:0000256" key="8">
    <source>
        <dbReference type="ARBA" id="ARBA00023274"/>
    </source>
</evidence>
<accession>A0A0D2EKC0</accession>
<evidence type="ECO:0000259" key="11">
    <source>
        <dbReference type="SMART" id="SM01036"/>
    </source>
</evidence>
<dbReference type="GeneID" id="25329295"/>
<dbReference type="InterPro" id="IPR016024">
    <property type="entry name" value="ARM-type_fold"/>
</dbReference>
<dbReference type="STRING" id="348802.A0A0D2EKC0"/>
<protein>
    <recommendedName>
        <fullName evidence="4 10">U3 small nucleolar RNA-associated protein 10</fullName>
    </recommendedName>
</protein>
<comment type="similarity">
    <text evidence="2 10">Belongs to the HEATR1/UTP10 family.</text>
</comment>
<dbReference type="GO" id="GO:0034455">
    <property type="term" value="C:t-UTP complex"/>
    <property type="evidence" value="ECO:0007669"/>
    <property type="project" value="TreeGrafter"/>
</dbReference>
<proteinExistence type="inferred from homology"/>